<reference evidence="1" key="1">
    <citation type="journal article" date="2007" name="Environ. Microbiol.">
        <title>Quantitative distribution of presumptive archaeal and bacterial nitrifiers in Monterey Bay and the North Pacific Subtropical Gyre.</title>
        <authorList>
            <person name="Mincer T.J."/>
            <person name="Church M.J."/>
            <person name="Taylor L.T."/>
            <person name="Preston C."/>
            <person name="Karl D.M."/>
            <person name="Delong E.F."/>
        </authorList>
    </citation>
    <scope>NUCLEOTIDE SEQUENCE</scope>
</reference>
<name>A4GIZ3_9BACT</name>
<proteinExistence type="predicted"/>
<accession>A4GIZ3</accession>
<dbReference type="AlphaFoldDB" id="A4GIZ3"/>
<evidence type="ECO:0000313" key="1">
    <source>
        <dbReference type="EMBL" id="ABK80586.1"/>
    </source>
</evidence>
<dbReference type="EMBL" id="EF106972">
    <property type="protein sequence ID" value="ABK80586.1"/>
    <property type="molecule type" value="Genomic_DNA"/>
</dbReference>
<organism evidence="1">
    <name type="scientific">uncultured marine Nitrospinaceae bacterium</name>
    <dbReference type="NCBI Taxonomy" id="482920"/>
    <lineage>
        <taxon>Bacteria</taxon>
        <taxon>Pseudomonadati</taxon>
        <taxon>Nitrospinota/Tectimicrobiota group</taxon>
        <taxon>Nitrospinota</taxon>
        <taxon>Nitrospinia</taxon>
        <taxon>Nitrospinales</taxon>
        <taxon>Nitrospinaceae</taxon>
        <taxon>environmental samples</taxon>
    </lineage>
</organism>
<sequence length="42" mass="4838">MSLTGEGESINETTGEEYYLKKNVLKYFKARVGSSNYVRLDF</sequence>
<protein>
    <submittedName>
        <fullName evidence="1">Uncharacterized protein</fullName>
    </submittedName>
</protein>